<evidence type="ECO:0008006" key="3">
    <source>
        <dbReference type="Google" id="ProtNLM"/>
    </source>
</evidence>
<sequence length="228" mass="26114">MSSSTGTQTSENQNLLKKDAIIIFIKNPQLGKVKTRLAATVGNERALEIYHLLMQHTKAITKPLIDIDKYLFYSDFVDEKDIWGNTEYHKSVQFAGQDLGLKMAEAFVETYHQKHAKALIIGSDCLELNQDIITDAYRQLSTNEVVIGPAFDGGYYLIGFNFELIGEASEEVLRQIFWNKEWSHERVGQEAIETCKEMNLRYFLLPTLTDVDEEKDYLKTQHLALKAN</sequence>
<keyword evidence="2" id="KW-1185">Reference proteome</keyword>
<comment type="caution">
    <text evidence="1">The sequence shown here is derived from an EMBL/GenBank/DDBJ whole genome shotgun (WGS) entry which is preliminary data.</text>
</comment>
<organism evidence="1 2">
    <name type="scientific">Emticicia aquatilis</name>
    <dbReference type="NCBI Taxonomy" id="1537369"/>
    <lineage>
        <taxon>Bacteria</taxon>
        <taxon>Pseudomonadati</taxon>
        <taxon>Bacteroidota</taxon>
        <taxon>Cytophagia</taxon>
        <taxon>Cytophagales</taxon>
        <taxon>Leadbetterellaceae</taxon>
        <taxon>Emticicia</taxon>
    </lineage>
</organism>
<protein>
    <recommendedName>
        <fullName evidence="3">Glycosyltransferase</fullName>
    </recommendedName>
</protein>
<gene>
    <name evidence="1" type="ORF">GCM10011514_35290</name>
</gene>
<accession>A0A916YZ33</accession>
<dbReference type="Pfam" id="PF09837">
    <property type="entry name" value="DUF2064"/>
    <property type="match status" value="1"/>
</dbReference>
<dbReference type="Proteomes" id="UP000609064">
    <property type="component" value="Unassembled WGS sequence"/>
</dbReference>
<dbReference type="PANTHER" id="PTHR36529:SF1">
    <property type="entry name" value="GLYCOSYLTRANSFERASE"/>
    <property type="match status" value="1"/>
</dbReference>
<dbReference type="AlphaFoldDB" id="A0A916YZ33"/>
<evidence type="ECO:0000313" key="2">
    <source>
        <dbReference type="Proteomes" id="UP000609064"/>
    </source>
</evidence>
<dbReference type="RefSeq" id="WP_188767852.1">
    <property type="nucleotide sequence ID" value="NZ_BMKK01000007.1"/>
</dbReference>
<dbReference type="Gene3D" id="3.90.550.10">
    <property type="entry name" value="Spore Coat Polysaccharide Biosynthesis Protein SpsA, Chain A"/>
    <property type="match status" value="1"/>
</dbReference>
<dbReference type="EMBL" id="BMKK01000007">
    <property type="protein sequence ID" value="GGD68100.1"/>
    <property type="molecule type" value="Genomic_DNA"/>
</dbReference>
<name>A0A916YZ33_9BACT</name>
<dbReference type="SUPFAM" id="SSF53448">
    <property type="entry name" value="Nucleotide-diphospho-sugar transferases"/>
    <property type="match status" value="1"/>
</dbReference>
<proteinExistence type="predicted"/>
<evidence type="ECO:0000313" key="1">
    <source>
        <dbReference type="EMBL" id="GGD68100.1"/>
    </source>
</evidence>
<dbReference type="NCBIfam" id="TIGR04282">
    <property type="entry name" value="glyco_like_cofC"/>
    <property type="match status" value="1"/>
</dbReference>
<dbReference type="InterPro" id="IPR018641">
    <property type="entry name" value="Trfase_1_rSAM/seldom-assoc"/>
</dbReference>
<dbReference type="PANTHER" id="PTHR36529">
    <property type="entry name" value="SLL1095 PROTEIN"/>
    <property type="match status" value="1"/>
</dbReference>
<reference evidence="1" key="2">
    <citation type="submission" date="2020-09" db="EMBL/GenBank/DDBJ databases">
        <authorList>
            <person name="Sun Q."/>
            <person name="Zhou Y."/>
        </authorList>
    </citation>
    <scope>NUCLEOTIDE SEQUENCE</scope>
    <source>
        <strain evidence="1">CGMCC 1.15958</strain>
    </source>
</reference>
<dbReference type="InterPro" id="IPR029044">
    <property type="entry name" value="Nucleotide-diphossugar_trans"/>
</dbReference>
<reference evidence="1" key="1">
    <citation type="journal article" date="2014" name="Int. J. Syst. Evol. Microbiol.">
        <title>Complete genome sequence of Corynebacterium casei LMG S-19264T (=DSM 44701T), isolated from a smear-ripened cheese.</title>
        <authorList>
            <consortium name="US DOE Joint Genome Institute (JGI-PGF)"/>
            <person name="Walter F."/>
            <person name="Albersmeier A."/>
            <person name="Kalinowski J."/>
            <person name="Ruckert C."/>
        </authorList>
    </citation>
    <scope>NUCLEOTIDE SEQUENCE</scope>
    <source>
        <strain evidence="1">CGMCC 1.15958</strain>
    </source>
</reference>